<keyword evidence="1" id="KW-1185">Reference proteome</keyword>
<dbReference type="CDD" id="cd09272">
    <property type="entry name" value="RNase_HI_RT_Ty1"/>
    <property type="match status" value="1"/>
</dbReference>
<organism evidence="1 2">
    <name type="scientific">Dioscorea cayennensis subsp. rotundata</name>
    <name type="common">White Guinea yam</name>
    <name type="synonym">Dioscorea rotundata</name>
    <dbReference type="NCBI Taxonomy" id="55577"/>
    <lineage>
        <taxon>Eukaryota</taxon>
        <taxon>Viridiplantae</taxon>
        <taxon>Streptophyta</taxon>
        <taxon>Embryophyta</taxon>
        <taxon>Tracheophyta</taxon>
        <taxon>Spermatophyta</taxon>
        <taxon>Magnoliopsida</taxon>
        <taxon>Liliopsida</taxon>
        <taxon>Dioscoreales</taxon>
        <taxon>Dioscoreaceae</taxon>
        <taxon>Dioscorea</taxon>
    </lineage>
</organism>
<accession>A0AB40BTW0</accession>
<dbReference type="PANTHER" id="PTHR11439">
    <property type="entry name" value="GAG-POL-RELATED RETROTRANSPOSON"/>
    <property type="match status" value="1"/>
</dbReference>
<name>A0AB40BTW0_DIOCR</name>
<reference evidence="2" key="1">
    <citation type="submission" date="2025-08" db="UniProtKB">
        <authorList>
            <consortium name="RefSeq"/>
        </authorList>
    </citation>
    <scope>IDENTIFICATION</scope>
</reference>
<dbReference type="GeneID" id="120267268"/>
<gene>
    <name evidence="2" type="primary">LOC120267268</name>
</gene>
<proteinExistence type="predicted"/>
<dbReference type="RefSeq" id="XP_039130879.1">
    <property type="nucleotide sequence ID" value="XM_039274945.1"/>
</dbReference>
<dbReference type="Proteomes" id="UP001515500">
    <property type="component" value="Chromosome 8"/>
</dbReference>
<dbReference type="AlphaFoldDB" id="A0AB40BTW0"/>
<evidence type="ECO:0000313" key="2">
    <source>
        <dbReference type="RefSeq" id="XP_039130879.1"/>
    </source>
</evidence>
<evidence type="ECO:0000313" key="1">
    <source>
        <dbReference type="Proteomes" id="UP001515500"/>
    </source>
</evidence>
<dbReference type="PANTHER" id="PTHR11439:SF467">
    <property type="entry name" value="INTEGRASE CATALYTIC DOMAIN-CONTAINING PROTEIN"/>
    <property type="match status" value="1"/>
</dbReference>
<sequence length="231" mass="26006">MQNIPYASTVGSLMYAQVCTHPDLAFIVGMLGRYQCNLGREHWVAAKRVFRYLQKIKDYALTYKRLNRLEIIGYSDSNFARCLDSHKSTSGYVFTMTCGAISWRSAKQSLVASSTMLAEFIACYEASSHAIWLRNFVEGLRVVENIERPLMLYCDNRVAVLFSNSNRISSRSKHIDIKFLAVKERVQSGFVSIELIGTNSMVADPLTKALAPTVFHEHIASMGVVRMNASN</sequence>
<protein>
    <submittedName>
        <fullName evidence="2">Secreted RxLR effector protein 161-like</fullName>
    </submittedName>
</protein>